<comment type="caution">
    <text evidence="5">The sequence shown here is derived from an EMBL/GenBank/DDBJ whole genome shotgun (WGS) entry which is preliminary data.</text>
</comment>
<protein>
    <submittedName>
        <fullName evidence="5">Amino acid ABC transporter ATP-binding protein</fullName>
    </submittedName>
</protein>
<dbReference type="RefSeq" id="WP_185142512.1">
    <property type="nucleotide sequence ID" value="NZ_JACJVP010000014.1"/>
</dbReference>
<sequence>MINVEDLTKTYGKLEVLKGISTTVEQGEVVAIIGPSGSGKSTFLRCLNLLEMPTGGRIAIDGVELTDPKTDITRIRQNIGMVFQHFHLFPHMTVMDNLTFAPMRVKGLSKEEARAKGYMLLERVGLKDKADVFPSKLSGGQKQRVAIARSLAMDPEIMLFDEPTSALDPEMVKEVLAVIRDLASTGMTMLIVTHEMKFAREAADTIYFLDGGRLIEKAEPERFFSKPQSERAARFLEQVL</sequence>
<dbReference type="InterPro" id="IPR030679">
    <property type="entry name" value="ABC_ATPase_HisP-typ"/>
</dbReference>
<evidence type="ECO:0000256" key="3">
    <source>
        <dbReference type="ARBA" id="ARBA00022840"/>
    </source>
</evidence>
<dbReference type="SMART" id="SM00382">
    <property type="entry name" value="AAA"/>
    <property type="match status" value="1"/>
</dbReference>
<dbReference type="AlphaFoldDB" id="A0A7X0RR80"/>
<dbReference type="GO" id="GO:0015424">
    <property type="term" value="F:ABC-type amino acid transporter activity"/>
    <property type="evidence" value="ECO:0007669"/>
    <property type="project" value="InterPro"/>
</dbReference>
<dbReference type="PROSITE" id="PS50893">
    <property type="entry name" value="ABC_TRANSPORTER_2"/>
    <property type="match status" value="1"/>
</dbReference>
<evidence type="ECO:0000259" key="4">
    <source>
        <dbReference type="PROSITE" id="PS50893"/>
    </source>
</evidence>
<organism evidence="5 6">
    <name type="scientific">Cohnella nanjingensis</name>
    <dbReference type="NCBI Taxonomy" id="1387779"/>
    <lineage>
        <taxon>Bacteria</taxon>
        <taxon>Bacillati</taxon>
        <taxon>Bacillota</taxon>
        <taxon>Bacilli</taxon>
        <taxon>Bacillales</taxon>
        <taxon>Paenibacillaceae</taxon>
        <taxon>Cohnella</taxon>
    </lineage>
</organism>
<dbReference type="InterPro" id="IPR017871">
    <property type="entry name" value="ABC_transporter-like_CS"/>
</dbReference>
<dbReference type="PANTHER" id="PTHR43166:SF37">
    <property type="entry name" value="ARGININE TRANSPORT ATP-BINDING PROTEIN ARTM"/>
    <property type="match status" value="1"/>
</dbReference>
<name>A0A7X0RR80_9BACL</name>
<dbReference type="GO" id="GO:0005524">
    <property type="term" value="F:ATP binding"/>
    <property type="evidence" value="ECO:0007669"/>
    <property type="project" value="UniProtKB-KW"/>
</dbReference>
<dbReference type="InterPro" id="IPR050086">
    <property type="entry name" value="MetN_ABC_transporter-like"/>
</dbReference>
<accession>A0A7X0RR80</accession>
<dbReference type="FunFam" id="3.40.50.300:FF:000020">
    <property type="entry name" value="Amino acid ABC transporter ATP-binding component"/>
    <property type="match status" value="1"/>
</dbReference>
<keyword evidence="6" id="KW-1185">Reference proteome</keyword>
<evidence type="ECO:0000313" key="5">
    <source>
        <dbReference type="EMBL" id="MBB6671026.1"/>
    </source>
</evidence>
<keyword evidence="1" id="KW-0813">Transport</keyword>
<dbReference type="InterPro" id="IPR003593">
    <property type="entry name" value="AAA+_ATPase"/>
</dbReference>
<dbReference type="CDD" id="cd03262">
    <property type="entry name" value="ABC_HisP_GlnQ"/>
    <property type="match status" value="1"/>
</dbReference>
<dbReference type="EMBL" id="JACJVP010000014">
    <property type="protein sequence ID" value="MBB6671026.1"/>
    <property type="molecule type" value="Genomic_DNA"/>
</dbReference>
<dbReference type="InterPro" id="IPR027417">
    <property type="entry name" value="P-loop_NTPase"/>
</dbReference>
<dbReference type="Gene3D" id="3.40.50.300">
    <property type="entry name" value="P-loop containing nucleotide triphosphate hydrolases"/>
    <property type="match status" value="1"/>
</dbReference>
<dbReference type="PROSITE" id="PS00211">
    <property type="entry name" value="ABC_TRANSPORTER_1"/>
    <property type="match status" value="1"/>
</dbReference>
<dbReference type="Proteomes" id="UP000547209">
    <property type="component" value="Unassembled WGS sequence"/>
</dbReference>
<feature type="domain" description="ABC transporter" evidence="4">
    <location>
        <begin position="2"/>
        <end position="236"/>
    </location>
</feature>
<evidence type="ECO:0000256" key="1">
    <source>
        <dbReference type="ARBA" id="ARBA00022448"/>
    </source>
</evidence>
<keyword evidence="2" id="KW-0547">Nucleotide-binding</keyword>
<dbReference type="GO" id="GO:0016887">
    <property type="term" value="F:ATP hydrolysis activity"/>
    <property type="evidence" value="ECO:0007669"/>
    <property type="project" value="InterPro"/>
</dbReference>
<reference evidence="5 6" key="1">
    <citation type="submission" date="2020-08" db="EMBL/GenBank/DDBJ databases">
        <title>Cohnella phylogeny.</title>
        <authorList>
            <person name="Dunlap C."/>
        </authorList>
    </citation>
    <scope>NUCLEOTIDE SEQUENCE [LARGE SCALE GENOMIC DNA]</scope>
    <source>
        <strain evidence="5 6">DSM 28246</strain>
    </source>
</reference>
<dbReference type="PIRSF" id="PIRSF039085">
    <property type="entry name" value="ABC_ATPase_HisP"/>
    <property type="match status" value="1"/>
</dbReference>
<dbReference type="PANTHER" id="PTHR43166">
    <property type="entry name" value="AMINO ACID IMPORT ATP-BINDING PROTEIN"/>
    <property type="match status" value="1"/>
</dbReference>
<keyword evidence="3 5" id="KW-0067">ATP-binding</keyword>
<gene>
    <name evidence="5" type="ORF">H7C19_10030</name>
</gene>
<dbReference type="InterPro" id="IPR003439">
    <property type="entry name" value="ABC_transporter-like_ATP-bd"/>
</dbReference>
<dbReference type="Pfam" id="PF00005">
    <property type="entry name" value="ABC_tran"/>
    <property type="match status" value="1"/>
</dbReference>
<dbReference type="SUPFAM" id="SSF52540">
    <property type="entry name" value="P-loop containing nucleoside triphosphate hydrolases"/>
    <property type="match status" value="1"/>
</dbReference>
<evidence type="ECO:0000256" key="2">
    <source>
        <dbReference type="ARBA" id="ARBA00022741"/>
    </source>
</evidence>
<evidence type="ECO:0000313" key="6">
    <source>
        <dbReference type="Proteomes" id="UP000547209"/>
    </source>
</evidence>
<proteinExistence type="predicted"/>